<dbReference type="OMA" id="DFPMVPT"/>
<accession>A0A0N0DXP8</accession>
<dbReference type="InterPro" id="IPR040048">
    <property type="entry name" value="ZNF277"/>
</dbReference>
<dbReference type="InterPro" id="IPR041661">
    <property type="entry name" value="ZN622/Rei1/Reh1_Znf-C2H2"/>
</dbReference>
<organism evidence="6 7">
    <name type="scientific">Leptomonas pyrrhocoris</name>
    <name type="common">Firebug parasite</name>
    <dbReference type="NCBI Taxonomy" id="157538"/>
    <lineage>
        <taxon>Eukaryota</taxon>
        <taxon>Discoba</taxon>
        <taxon>Euglenozoa</taxon>
        <taxon>Kinetoplastea</taxon>
        <taxon>Metakinetoplastina</taxon>
        <taxon>Trypanosomatida</taxon>
        <taxon>Trypanosomatidae</taxon>
        <taxon>Leishmaniinae</taxon>
        <taxon>Leptomonas</taxon>
    </lineage>
</organism>
<evidence type="ECO:0000256" key="3">
    <source>
        <dbReference type="ARBA" id="ARBA00022833"/>
    </source>
</evidence>
<dbReference type="PANTHER" id="PTHR13267">
    <property type="entry name" value="ZINC FINGER PROTEIN 277"/>
    <property type="match status" value="1"/>
</dbReference>
<dbReference type="GeneID" id="26903206"/>
<gene>
    <name evidence="6" type="ORF">ABB37_02915</name>
</gene>
<keyword evidence="7" id="KW-1185">Reference proteome</keyword>
<keyword evidence="2" id="KW-0863">Zinc-finger</keyword>
<proteinExistence type="predicted"/>
<sequence>MSSDLKDSCKQILHRLQQQDVAEFACVLCAQHVRGQDALMQHLIGEHHIHCVHFDNVSNLPELLRHLSLLLHRGSAPSHWTCPVCGEDTHSADVDVLLQHAWQKNHASWNPSTVPSLSEWWVTVTMEKTVPTALKPVRSSTAAAGNTNGVADDQEDDDDTAWDAMEDEEVDEDEDWNLDCVCLYCDYDGEDVLEHLKSTHDFDFRTAVQQRDDMKNEYDLIRIVNAVRRAVAADRCPFDEHCAIDGTHNDRAALEQHLRMTKAHRLPAHVAENDAALIPVLPGDAFISMLVTSGGGFLKAEEDDPDFPMVPTVHELAAAARERGSKR</sequence>
<evidence type="ECO:0000256" key="2">
    <source>
        <dbReference type="ARBA" id="ARBA00022771"/>
    </source>
</evidence>
<keyword evidence="1" id="KW-0479">Metal-binding</keyword>
<feature type="compositionally biased region" description="Polar residues" evidence="4">
    <location>
        <begin position="138"/>
        <end position="149"/>
    </location>
</feature>
<evidence type="ECO:0000313" key="7">
    <source>
        <dbReference type="Proteomes" id="UP000037923"/>
    </source>
</evidence>
<feature type="domain" description="ZN622/Rei1/Reh1 zinc finger C2H2-type" evidence="5">
    <location>
        <begin position="26"/>
        <end position="113"/>
    </location>
</feature>
<dbReference type="SUPFAM" id="SSF57667">
    <property type="entry name" value="beta-beta-alpha zinc fingers"/>
    <property type="match status" value="1"/>
</dbReference>
<dbReference type="InterPro" id="IPR036236">
    <property type="entry name" value="Znf_C2H2_sf"/>
</dbReference>
<evidence type="ECO:0000313" key="6">
    <source>
        <dbReference type="EMBL" id="KPA83235.1"/>
    </source>
</evidence>
<dbReference type="PANTHER" id="PTHR13267:SF3">
    <property type="entry name" value="ZINC FINGER PROTEIN 277"/>
    <property type="match status" value="1"/>
</dbReference>
<dbReference type="RefSeq" id="XP_015661674.1">
    <property type="nucleotide sequence ID" value="XM_015800072.1"/>
</dbReference>
<reference evidence="6 7" key="1">
    <citation type="submission" date="2015-07" db="EMBL/GenBank/DDBJ databases">
        <title>High-quality genome of monoxenous trypanosomatid Leptomonas pyrrhocoris.</title>
        <authorList>
            <person name="Flegontov P."/>
            <person name="Butenko A."/>
            <person name="Firsov S."/>
            <person name="Vlcek C."/>
            <person name="Logacheva M.D."/>
            <person name="Field M."/>
            <person name="Filatov D."/>
            <person name="Flegontova O."/>
            <person name="Gerasimov E."/>
            <person name="Jackson A.P."/>
            <person name="Kelly S."/>
            <person name="Opperdoes F."/>
            <person name="O'Reilly A."/>
            <person name="Votypka J."/>
            <person name="Yurchenko V."/>
            <person name="Lukes J."/>
        </authorList>
    </citation>
    <scope>NUCLEOTIDE SEQUENCE [LARGE SCALE GENOMIC DNA]</scope>
    <source>
        <strain evidence="6">H10</strain>
    </source>
</reference>
<name>A0A0N0DXP8_LEPPY</name>
<dbReference type="Pfam" id="PF12756">
    <property type="entry name" value="zf-C2H2_2"/>
    <property type="match status" value="1"/>
</dbReference>
<dbReference type="AlphaFoldDB" id="A0A0N0DXP8"/>
<keyword evidence="3" id="KW-0862">Zinc</keyword>
<dbReference type="VEuPathDB" id="TriTrypDB:LpyrH10_04_4650"/>
<protein>
    <recommendedName>
        <fullName evidence="5">ZN622/Rei1/Reh1 zinc finger C2H2-type domain-containing protein</fullName>
    </recommendedName>
</protein>
<dbReference type="OrthoDB" id="278606at2759"/>
<evidence type="ECO:0000259" key="5">
    <source>
        <dbReference type="Pfam" id="PF12756"/>
    </source>
</evidence>
<dbReference type="EMBL" id="LGTL01000004">
    <property type="protein sequence ID" value="KPA83235.1"/>
    <property type="molecule type" value="Genomic_DNA"/>
</dbReference>
<dbReference type="GO" id="GO:0008270">
    <property type="term" value="F:zinc ion binding"/>
    <property type="evidence" value="ECO:0007669"/>
    <property type="project" value="UniProtKB-KW"/>
</dbReference>
<comment type="caution">
    <text evidence="6">The sequence shown here is derived from an EMBL/GenBank/DDBJ whole genome shotgun (WGS) entry which is preliminary data.</text>
</comment>
<evidence type="ECO:0000256" key="4">
    <source>
        <dbReference type="SAM" id="MobiDB-lite"/>
    </source>
</evidence>
<evidence type="ECO:0000256" key="1">
    <source>
        <dbReference type="ARBA" id="ARBA00022723"/>
    </source>
</evidence>
<feature type="region of interest" description="Disordered" evidence="4">
    <location>
        <begin position="136"/>
        <end position="158"/>
    </location>
</feature>
<dbReference type="Proteomes" id="UP000037923">
    <property type="component" value="Unassembled WGS sequence"/>
</dbReference>